<feature type="non-terminal residue" evidence="1">
    <location>
        <position position="1"/>
    </location>
</feature>
<dbReference type="GeneID" id="20327207"/>
<accession>A0A075AI67</accession>
<gene>
    <name evidence="1" type="ORF">T265_13039</name>
</gene>
<dbReference type="Proteomes" id="UP000054324">
    <property type="component" value="Unassembled WGS sequence"/>
</dbReference>
<evidence type="ECO:0000313" key="2">
    <source>
        <dbReference type="Proteomes" id="UP000054324"/>
    </source>
</evidence>
<dbReference type="AlphaFoldDB" id="A0A075AI67"/>
<keyword evidence="2" id="KW-1185">Reference proteome</keyword>
<name>A0A075AI67_OPIVI</name>
<protein>
    <submittedName>
        <fullName evidence="1">Uncharacterized protein</fullName>
    </submittedName>
</protein>
<proteinExistence type="predicted"/>
<dbReference type="RefSeq" id="XP_009165147.1">
    <property type="nucleotide sequence ID" value="XM_009166883.1"/>
</dbReference>
<evidence type="ECO:0000313" key="1">
    <source>
        <dbReference type="EMBL" id="KER31104.1"/>
    </source>
</evidence>
<sequence length="110" mass="12819">QNIRLTDTRGLHLPDNLQEGRDRSWTVEEFSATLLDDQTQSGPVCCFSNSFIEQRLCENNIRLTETRELRLPDEPQEGRNRSWAVDGFSATLWVVHYKYTDVLVFPALQY</sequence>
<organism evidence="1 2">
    <name type="scientific">Opisthorchis viverrini</name>
    <name type="common">Southeast Asian liver fluke</name>
    <dbReference type="NCBI Taxonomy" id="6198"/>
    <lineage>
        <taxon>Eukaryota</taxon>
        <taxon>Metazoa</taxon>
        <taxon>Spiralia</taxon>
        <taxon>Lophotrochozoa</taxon>
        <taxon>Platyhelminthes</taxon>
        <taxon>Trematoda</taxon>
        <taxon>Digenea</taxon>
        <taxon>Opisthorchiida</taxon>
        <taxon>Opisthorchiata</taxon>
        <taxon>Opisthorchiidae</taxon>
        <taxon>Opisthorchis</taxon>
    </lineage>
</organism>
<dbReference type="CTD" id="20327207"/>
<dbReference type="KEGG" id="ovi:T265_13039"/>
<reference evidence="1 2" key="1">
    <citation type="submission" date="2013-11" db="EMBL/GenBank/DDBJ databases">
        <title>Opisthorchis viverrini - life in the bile duct.</title>
        <authorList>
            <person name="Young N.D."/>
            <person name="Nagarajan N."/>
            <person name="Lin S.J."/>
            <person name="Korhonen P.K."/>
            <person name="Jex A.R."/>
            <person name="Hall R.S."/>
            <person name="Safavi-Hemami H."/>
            <person name="Kaewkong W."/>
            <person name="Bertrand D."/>
            <person name="Gao S."/>
            <person name="Seet Q."/>
            <person name="Wongkham S."/>
            <person name="Teh B.T."/>
            <person name="Wongkham C."/>
            <person name="Intapan P.M."/>
            <person name="Maleewong W."/>
            <person name="Yang X."/>
            <person name="Hu M."/>
            <person name="Wang Z."/>
            <person name="Hofmann A."/>
            <person name="Sternberg P.W."/>
            <person name="Tan P."/>
            <person name="Wang J."/>
            <person name="Gasser R.B."/>
        </authorList>
    </citation>
    <scope>NUCLEOTIDE SEQUENCE [LARGE SCALE GENOMIC DNA]</scope>
</reference>
<dbReference type="EMBL" id="KL596650">
    <property type="protein sequence ID" value="KER31104.1"/>
    <property type="molecule type" value="Genomic_DNA"/>
</dbReference>